<dbReference type="SUPFAM" id="SSF56672">
    <property type="entry name" value="DNA/RNA polymerases"/>
    <property type="match status" value="1"/>
</dbReference>
<dbReference type="Gene3D" id="3.30.70.270">
    <property type="match status" value="1"/>
</dbReference>
<dbReference type="InterPro" id="IPR043502">
    <property type="entry name" value="DNA/RNA_pol_sf"/>
</dbReference>
<gene>
    <name evidence="1" type="ORF">MTR67_051766</name>
</gene>
<evidence type="ECO:0008006" key="3">
    <source>
        <dbReference type="Google" id="ProtNLM"/>
    </source>
</evidence>
<proteinExistence type="predicted"/>
<dbReference type="EMBL" id="CP133623">
    <property type="protein sequence ID" value="WMV58381.1"/>
    <property type="molecule type" value="Genomic_DNA"/>
</dbReference>
<evidence type="ECO:0000313" key="2">
    <source>
        <dbReference type="Proteomes" id="UP001234989"/>
    </source>
</evidence>
<reference evidence="1" key="1">
    <citation type="submission" date="2023-08" db="EMBL/GenBank/DDBJ databases">
        <title>A de novo genome assembly of Solanum verrucosum Schlechtendal, a Mexican diploid species geographically isolated from the other diploid A-genome species in potato relatives.</title>
        <authorList>
            <person name="Hosaka K."/>
        </authorList>
    </citation>
    <scope>NUCLEOTIDE SEQUENCE</scope>
    <source>
        <tissue evidence="1">Young leaves</tissue>
    </source>
</reference>
<accession>A0AAF1A0F0</accession>
<organism evidence="1 2">
    <name type="scientific">Solanum verrucosum</name>
    <dbReference type="NCBI Taxonomy" id="315347"/>
    <lineage>
        <taxon>Eukaryota</taxon>
        <taxon>Viridiplantae</taxon>
        <taxon>Streptophyta</taxon>
        <taxon>Embryophyta</taxon>
        <taxon>Tracheophyta</taxon>
        <taxon>Spermatophyta</taxon>
        <taxon>Magnoliopsida</taxon>
        <taxon>eudicotyledons</taxon>
        <taxon>Gunneridae</taxon>
        <taxon>Pentapetalae</taxon>
        <taxon>asterids</taxon>
        <taxon>lamiids</taxon>
        <taxon>Solanales</taxon>
        <taxon>Solanaceae</taxon>
        <taxon>Solanoideae</taxon>
        <taxon>Solaneae</taxon>
        <taxon>Solanum</taxon>
    </lineage>
</organism>
<dbReference type="InterPro" id="IPR053134">
    <property type="entry name" value="RNA-dir_DNA_polymerase"/>
</dbReference>
<protein>
    <recommendedName>
        <fullName evidence="3">Reverse transcriptase/retrotransposon-derived protein RNase H-like domain-containing protein</fullName>
    </recommendedName>
</protein>
<sequence>MEAMVPVNPYVGMVATRVRDFTRMNLLEPLESKVEEDPPEFINEVRDADSKVPIFELVPIVNDFMDVFPNDLLSVPPERKIDFVLFVRKNDGFLRMCIDYRMLKKVAIKNMYPLRSIDDLYDQIQGENYFIKINLYLGYHLLTLKEGDMQKMTFLTRRFVEEFSPTASPLTAWIQKKFKFAWSEAFEKSFQELKDRLTSAPVLTLPEGLDGFAVYCDASTMKAKEQGKGITGQKGAKKLKKLKESKVGTGQSHSVSHQVDLQLAKSSSRLAHAQVQLGDRMGISTINLSVR</sequence>
<dbReference type="Gene3D" id="3.10.10.10">
    <property type="entry name" value="HIV Type 1 Reverse Transcriptase, subunit A, domain 1"/>
    <property type="match status" value="1"/>
</dbReference>
<dbReference type="Proteomes" id="UP001234989">
    <property type="component" value="Chromosome 12"/>
</dbReference>
<evidence type="ECO:0000313" key="1">
    <source>
        <dbReference type="EMBL" id="WMV58381.1"/>
    </source>
</evidence>
<dbReference type="PANTHER" id="PTHR24559">
    <property type="entry name" value="TRANSPOSON TY3-I GAG-POL POLYPROTEIN"/>
    <property type="match status" value="1"/>
</dbReference>
<dbReference type="PANTHER" id="PTHR24559:SF444">
    <property type="entry name" value="REVERSE TRANSCRIPTASE DOMAIN-CONTAINING PROTEIN"/>
    <property type="match status" value="1"/>
</dbReference>
<name>A0AAF1A0F0_SOLVR</name>
<dbReference type="AlphaFoldDB" id="A0AAF1A0F0"/>
<keyword evidence="2" id="KW-1185">Reference proteome</keyword>
<dbReference type="InterPro" id="IPR043128">
    <property type="entry name" value="Rev_trsase/Diguanyl_cyclase"/>
</dbReference>